<feature type="domain" description="ArsA HSP20-like" evidence="10">
    <location>
        <begin position="327"/>
        <end position="389"/>
    </location>
</feature>
<comment type="catalytic activity">
    <reaction evidence="6">
        <text>arsenite(in) + ATP + H2O = arsenite(out) + ADP + phosphate + H(+)</text>
        <dbReference type="Rhea" id="RHEA:11348"/>
        <dbReference type="ChEBI" id="CHEBI:15377"/>
        <dbReference type="ChEBI" id="CHEBI:15378"/>
        <dbReference type="ChEBI" id="CHEBI:29242"/>
        <dbReference type="ChEBI" id="CHEBI:30616"/>
        <dbReference type="ChEBI" id="CHEBI:43474"/>
        <dbReference type="ChEBI" id="CHEBI:456216"/>
        <dbReference type="EC" id="7.3.2.7"/>
    </reaction>
</comment>
<keyword evidence="5" id="KW-1278">Translocase</keyword>
<accession>A0A3A4P418</accession>
<evidence type="ECO:0000256" key="4">
    <source>
        <dbReference type="ARBA" id="ARBA00022849"/>
    </source>
</evidence>
<proteinExistence type="inferred from homology"/>
<dbReference type="GO" id="GO:0005524">
    <property type="term" value="F:ATP binding"/>
    <property type="evidence" value="ECO:0007669"/>
    <property type="project" value="UniProtKB-KW"/>
</dbReference>
<dbReference type="InterPro" id="IPR027417">
    <property type="entry name" value="P-loop_NTPase"/>
</dbReference>
<dbReference type="InterPro" id="IPR025723">
    <property type="entry name" value="ArsA/GET3_ATPase-like"/>
</dbReference>
<protein>
    <recommendedName>
        <fullName evidence="8">arsenite-transporting ATPase</fullName>
        <ecNumber evidence="8">7.3.2.7</ecNumber>
    </recommendedName>
</protein>
<dbReference type="Gene3D" id="3.40.50.300">
    <property type="entry name" value="P-loop containing nucleotide triphosphate hydrolases"/>
    <property type="match status" value="1"/>
</dbReference>
<dbReference type="Pfam" id="PF17886">
    <property type="entry name" value="ArsA_HSP20"/>
    <property type="match status" value="1"/>
</dbReference>
<dbReference type="EC" id="7.3.2.7" evidence="8"/>
<dbReference type="CDD" id="cd02035">
    <property type="entry name" value="ArsA"/>
    <property type="match status" value="1"/>
</dbReference>
<evidence type="ECO:0000256" key="2">
    <source>
        <dbReference type="ARBA" id="ARBA00022741"/>
    </source>
</evidence>
<keyword evidence="3" id="KW-0067">ATP-binding</keyword>
<dbReference type="GO" id="GO:0015446">
    <property type="term" value="F:ATPase-coupled arsenite transmembrane transporter activity"/>
    <property type="evidence" value="ECO:0007669"/>
    <property type="project" value="UniProtKB-EC"/>
</dbReference>
<organism evidence="11 12">
    <name type="scientific">Abyssobacteria bacterium (strain SURF_5)</name>
    <dbReference type="NCBI Taxonomy" id="2093360"/>
    <lineage>
        <taxon>Bacteria</taxon>
        <taxon>Pseudomonadati</taxon>
        <taxon>Candidatus Hydrogenedentota</taxon>
        <taxon>Candidatus Abyssobacteria</taxon>
    </lineage>
</organism>
<evidence type="ECO:0000259" key="9">
    <source>
        <dbReference type="Pfam" id="PF02374"/>
    </source>
</evidence>
<evidence type="ECO:0000256" key="3">
    <source>
        <dbReference type="ARBA" id="ARBA00022840"/>
    </source>
</evidence>
<feature type="domain" description="ArsA/GET3 Anion-transporting ATPase-like" evidence="9">
    <location>
        <begin position="5"/>
        <end position="305"/>
    </location>
</feature>
<evidence type="ECO:0000256" key="6">
    <source>
        <dbReference type="ARBA" id="ARBA00052296"/>
    </source>
</evidence>
<reference evidence="11 12" key="1">
    <citation type="journal article" date="2017" name="ISME J.">
        <title>Energy and carbon metabolisms in a deep terrestrial subsurface fluid microbial community.</title>
        <authorList>
            <person name="Momper L."/>
            <person name="Jungbluth S.P."/>
            <person name="Lee M.D."/>
            <person name="Amend J.P."/>
        </authorList>
    </citation>
    <scope>NUCLEOTIDE SEQUENCE [LARGE SCALE GENOMIC DNA]</scope>
    <source>
        <strain evidence="11">SURF_5</strain>
    </source>
</reference>
<comment type="caution">
    <text evidence="11">The sequence shown here is derived from an EMBL/GenBank/DDBJ whole genome shotgun (WGS) entry which is preliminary data.</text>
</comment>
<dbReference type="NCBIfam" id="TIGR00345">
    <property type="entry name" value="GET3_arsA_TRC40"/>
    <property type="match status" value="1"/>
</dbReference>
<sequence length="391" mass="44413">MGVGMRIILYTGKGGVGKTTISAATAVRCAELGYNTIVMSTDPAHSLADSLDIKLGAKPKKIKDNLTAEEINVNEELKKNWGRIQKYVTKFLRSRGFEDLMAEEFAVFPGMEELFSLLKLKEYAEKGSYDLAIIDCAPTANTVRMLSVPDVIRWYMDKFFDIERRIVRTVRPIAERIAKVPLPTDDVYDSVEELFHKLEGMKDILADPQKSSVRLVFNPEKMVIKESQRAYSYLNLFGFTVDAVIANRIYPEEIDDPYFARWRTIQAKYLLEAKDIFDPLPMFSGKLFDREMVGLKLLHAMAENIFGDIDPATVFYTHPPISTKQVNSRYVMSIHLPGTGRRDLNVFVAGDELIVEVSNYRRNILLPRSLAQAEIAEAKFDGDSLNIVFRK</sequence>
<keyword evidence="4" id="KW-0059">Arsenical resistance</keyword>
<evidence type="ECO:0000256" key="8">
    <source>
        <dbReference type="ARBA" id="ARBA00066752"/>
    </source>
</evidence>
<evidence type="ECO:0000256" key="1">
    <source>
        <dbReference type="ARBA" id="ARBA00011040"/>
    </source>
</evidence>
<evidence type="ECO:0000259" key="10">
    <source>
        <dbReference type="Pfam" id="PF17886"/>
    </source>
</evidence>
<dbReference type="InterPro" id="IPR008978">
    <property type="entry name" value="HSP20-like_chaperone"/>
</dbReference>
<dbReference type="Gene3D" id="2.60.40.790">
    <property type="match status" value="1"/>
</dbReference>
<dbReference type="InterPro" id="IPR040612">
    <property type="entry name" value="ArsA_HSP20-like"/>
</dbReference>
<evidence type="ECO:0000313" key="12">
    <source>
        <dbReference type="Proteomes" id="UP000265882"/>
    </source>
</evidence>
<dbReference type="Pfam" id="PF02374">
    <property type="entry name" value="ArsA_ATPase"/>
    <property type="match status" value="1"/>
</dbReference>
<dbReference type="InterPro" id="IPR016300">
    <property type="entry name" value="ATPase_ArsA/GET3"/>
</dbReference>
<comment type="similarity">
    <text evidence="1">Belongs to the arsA ATPase family.</text>
</comment>
<gene>
    <name evidence="11" type="ORF">C4520_01680</name>
</gene>
<dbReference type="GO" id="GO:0016887">
    <property type="term" value="F:ATP hydrolysis activity"/>
    <property type="evidence" value="ECO:0007669"/>
    <property type="project" value="InterPro"/>
</dbReference>
<dbReference type="EMBL" id="QZKU01000017">
    <property type="protein sequence ID" value="RJP25889.1"/>
    <property type="molecule type" value="Genomic_DNA"/>
</dbReference>
<dbReference type="SUPFAM" id="SSF49764">
    <property type="entry name" value="HSP20-like chaperones"/>
    <property type="match status" value="1"/>
</dbReference>
<comment type="function">
    <text evidence="7">Anion-transporting ATPase. Catalyzes the extrusion of arsenite.</text>
</comment>
<evidence type="ECO:0000256" key="5">
    <source>
        <dbReference type="ARBA" id="ARBA00022967"/>
    </source>
</evidence>
<dbReference type="SUPFAM" id="SSF52540">
    <property type="entry name" value="P-loop containing nucleoside triphosphate hydrolases"/>
    <property type="match status" value="1"/>
</dbReference>
<keyword evidence="2" id="KW-0547">Nucleotide-binding</keyword>
<dbReference type="AlphaFoldDB" id="A0A3A4P418"/>
<evidence type="ECO:0000256" key="7">
    <source>
        <dbReference type="ARBA" id="ARBA00059736"/>
    </source>
</evidence>
<evidence type="ECO:0000313" key="11">
    <source>
        <dbReference type="EMBL" id="RJP25889.1"/>
    </source>
</evidence>
<dbReference type="FunFam" id="3.40.50.300:FF:001801">
    <property type="entry name" value="Putative arsenical pump-driving ATPase"/>
    <property type="match status" value="1"/>
</dbReference>
<dbReference type="CDD" id="cd00298">
    <property type="entry name" value="ACD_sHsps_p23-like"/>
    <property type="match status" value="1"/>
</dbReference>
<name>A0A3A4P418_ABYX5</name>
<dbReference type="Proteomes" id="UP000265882">
    <property type="component" value="Unassembled WGS sequence"/>
</dbReference>
<dbReference type="PANTHER" id="PTHR10803:SF3">
    <property type="entry name" value="ATPASE GET3"/>
    <property type="match status" value="1"/>
</dbReference>
<dbReference type="PANTHER" id="PTHR10803">
    <property type="entry name" value="ARSENICAL PUMP-DRIVING ATPASE ARSENITE-TRANSLOCATING ATPASE"/>
    <property type="match status" value="1"/>
</dbReference>